<proteinExistence type="predicted"/>
<organism evidence="2 3">
    <name type="scientific">Phyllobacterium bourgognense</name>
    <dbReference type="NCBI Taxonomy" id="314236"/>
    <lineage>
        <taxon>Bacteria</taxon>
        <taxon>Pseudomonadati</taxon>
        <taxon>Pseudomonadota</taxon>
        <taxon>Alphaproteobacteria</taxon>
        <taxon>Hyphomicrobiales</taxon>
        <taxon>Phyllobacteriaceae</taxon>
        <taxon>Phyllobacterium</taxon>
    </lineage>
</organism>
<feature type="chain" id="PRO_5016720499" description="DUF2946 family protein" evidence="1">
    <location>
        <begin position="24"/>
        <end position="117"/>
    </location>
</feature>
<feature type="signal peptide" evidence="1">
    <location>
        <begin position="1"/>
        <end position="23"/>
    </location>
</feature>
<keyword evidence="3" id="KW-1185">Reference proteome</keyword>
<comment type="caution">
    <text evidence="2">The sequence shown here is derived from an EMBL/GenBank/DDBJ whole genome shotgun (WGS) entry which is preliminary data.</text>
</comment>
<accession>A0A368YYQ2</accession>
<gene>
    <name evidence="2" type="ORF">C7476_103165</name>
</gene>
<dbReference type="AlphaFoldDB" id="A0A368YYQ2"/>
<dbReference type="RefSeq" id="WP_114429187.1">
    <property type="nucleotide sequence ID" value="NZ_QPJM01000003.1"/>
</dbReference>
<dbReference type="EMBL" id="QPJM01000003">
    <property type="protein sequence ID" value="RCW85323.1"/>
    <property type="molecule type" value="Genomic_DNA"/>
</dbReference>
<dbReference type="OrthoDB" id="8117206at2"/>
<protein>
    <recommendedName>
        <fullName evidence="4">DUF2946 family protein</fullName>
    </recommendedName>
</protein>
<evidence type="ECO:0008006" key="4">
    <source>
        <dbReference type="Google" id="ProtNLM"/>
    </source>
</evidence>
<name>A0A368YYQ2_9HYPH</name>
<sequence>MKRLAAILALLTALSIGWVPVFAAPGRLAAELGLQDVATGASQATGHAHHSGGCAGKDHCPGDVKQQHPAVCAACIGVPAITLVVPVIPQPKIIIPRAGELPLVALDNAPLPRPPRF</sequence>
<evidence type="ECO:0000256" key="1">
    <source>
        <dbReference type="SAM" id="SignalP"/>
    </source>
</evidence>
<dbReference type="Proteomes" id="UP000253324">
    <property type="component" value="Unassembled WGS sequence"/>
</dbReference>
<evidence type="ECO:0000313" key="3">
    <source>
        <dbReference type="Proteomes" id="UP000253324"/>
    </source>
</evidence>
<keyword evidence="1" id="KW-0732">Signal</keyword>
<reference evidence="2 3" key="1">
    <citation type="submission" date="2018-07" db="EMBL/GenBank/DDBJ databases">
        <title>Genomic Encyclopedia of Type Strains, Phase III (KMG-III): the genomes of soil and plant-associated and newly described type strains.</title>
        <authorList>
            <person name="Whitman W."/>
        </authorList>
    </citation>
    <scope>NUCLEOTIDE SEQUENCE [LARGE SCALE GENOMIC DNA]</scope>
    <source>
        <strain evidence="2 3">31-25a</strain>
    </source>
</reference>
<evidence type="ECO:0000313" key="2">
    <source>
        <dbReference type="EMBL" id="RCW85323.1"/>
    </source>
</evidence>